<dbReference type="HOGENOM" id="CLU_2752537_0_0_5"/>
<dbReference type="RefSeq" id="WP_014105485.1">
    <property type="nucleotide sequence ID" value="NC_016027.1"/>
</dbReference>
<dbReference type="AlphaFoldDB" id="G2I746"/>
<evidence type="ECO:0000313" key="2">
    <source>
        <dbReference type="Proteomes" id="UP000009044"/>
    </source>
</evidence>
<dbReference type="EMBL" id="AP012159">
    <property type="protein sequence ID" value="BAK83943.1"/>
    <property type="molecule type" value="Genomic_DNA"/>
</dbReference>
<proteinExistence type="predicted"/>
<reference evidence="2" key="1">
    <citation type="journal article" date="2011" name="J. Bacteriol.">
        <title>Complete genome sequence of NBRC 3288, a unique cellulose-nonproducing strain of Gluconacetobacter xylinus isolated from vinegar.</title>
        <authorList>
            <person name="Ogino H."/>
            <person name="Azuma Y."/>
            <person name="Hosoyama A."/>
            <person name="Nakazawa H."/>
            <person name="Matsutani M."/>
            <person name="Hasegawa A."/>
            <person name="Otsuyama K."/>
            <person name="Matsushita K."/>
            <person name="Fujita N."/>
            <person name="Shirai M."/>
        </authorList>
    </citation>
    <scope>NUCLEOTIDE SEQUENCE [LARGE SCALE GENOMIC DNA]</scope>
    <source>
        <strain evidence="2">NBRC 3288 / BCRC 11682 / LMG 1693</strain>
    </source>
</reference>
<name>G2I746_KOMMN</name>
<dbReference type="PATRIC" id="fig|634177.7.peg.1755"/>
<dbReference type="STRING" id="634177.GLX_15310"/>
<accession>G2I746</accession>
<sequence>MPISPFDPENDPVQLYRRRHGGPIYRSMGWITDPAIILEDIATGEQHTVVIGCPNADDYIRLIDAPGQEP</sequence>
<dbReference type="KEGG" id="gxy:GLX_15310"/>
<gene>
    <name evidence="1" type="ordered locus">GLX_15310</name>
</gene>
<dbReference type="Proteomes" id="UP000009044">
    <property type="component" value="Chromosome"/>
</dbReference>
<evidence type="ECO:0000313" key="1">
    <source>
        <dbReference type="EMBL" id="BAK83943.1"/>
    </source>
</evidence>
<protein>
    <submittedName>
        <fullName evidence="1">Uncharacterized protein</fullName>
    </submittedName>
</protein>
<organism evidence="1 2">
    <name type="scientific">Komagataeibacter medellinensis (strain NBRC 3288 / BCRC 11682 / LMG 1693 / Kondo 51)</name>
    <name type="common">Gluconacetobacter medellinensis</name>
    <dbReference type="NCBI Taxonomy" id="634177"/>
    <lineage>
        <taxon>Bacteria</taxon>
        <taxon>Pseudomonadati</taxon>
        <taxon>Pseudomonadota</taxon>
        <taxon>Alphaproteobacteria</taxon>
        <taxon>Acetobacterales</taxon>
        <taxon>Acetobacteraceae</taxon>
        <taxon>Komagataeibacter</taxon>
    </lineage>
</organism>